<reference evidence="2 3" key="1">
    <citation type="submission" date="2024-06" db="EMBL/GenBank/DDBJ databases">
        <title>The Natural Products Discovery Center: Release of the First 8490 Sequenced Strains for Exploring Actinobacteria Biosynthetic Diversity.</title>
        <authorList>
            <person name="Kalkreuter E."/>
            <person name="Kautsar S.A."/>
            <person name="Yang D."/>
            <person name="Bader C.D."/>
            <person name="Teijaro C.N."/>
            <person name="Fluegel L."/>
            <person name="Davis C.M."/>
            <person name="Simpson J.R."/>
            <person name="Lauterbach L."/>
            <person name="Steele A.D."/>
            <person name="Gui C."/>
            <person name="Meng S."/>
            <person name="Li G."/>
            <person name="Viehrig K."/>
            <person name="Ye F."/>
            <person name="Su P."/>
            <person name="Kiefer A.F."/>
            <person name="Nichols A."/>
            <person name="Cepeda A.J."/>
            <person name="Yan W."/>
            <person name="Fan B."/>
            <person name="Jiang Y."/>
            <person name="Adhikari A."/>
            <person name="Zheng C.-J."/>
            <person name="Schuster L."/>
            <person name="Cowan T.M."/>
            <person name="Smanski M.J."/>
            <person name="Chevrette M.G."/>
            <person name="De Carvalho L.P.S."/>
            <person name="Shen B."/>
        </authorList>
    </citation>
    <scope>NUCLEOTIDE SEQUENCE [LARGE SCALE GENOMIC DNA]</scope>
    <source>
        <strain evidence="2 3">NPDC050403</strain>
    </source>
</reference>
<evidence type="ECO:0000313" key="2">
    <source>
        <dbReference type="EMBL" id="MEV0711358.1"/>
    </source>
</evidence>
<gene>
    <name evidence="2" type="ORF">AB0I48_27710</name>
</gene>
<dbReference type="Pfam" id="PF12804">
    <property type="entry name" value="NTP_transf_3"/>
    <property type="match status" value="1"/>
</dbReference>
<name>A0ABV3G153_9NOCA</name>
<evidence type="ECO:0000313" key="3">
    <source>
        <dbReference type="Proteomes" id="UP001551695"/>
    </source>
</evidence>
<comment type="caution">
    <text evidence="2">The sequence shown here is derived from an EMBL/GenBank/DDBJ whole genome shotgun (WGS) entry which is preliminary data.</text>
</comment>
<keyword evidence="3" id="KW-1185">Reference proteome</keyword>
<dbReference type="CDD" id="cd04182">
    <property type="entry name" value="GT_2_like_f"/>
    <property type="match status" value="1"/>
</dbReference>
<evidence type="ECO:0000259" key="1">
    <source>
        <dbReference type="Pfam" id="PF12804"/>
    </source>
</evidence>
<dbReference type="SUPFAM" id="SSF53448">
    <property type="entry name" value="Nucleotide-diphospho-sugar transferases"/>
    <property type="match status" value="1"/>
</dbReference>
<protein>
    <submittedName>
        <fullName evidence="2">Nucleotidyltransferase family protein</fullName>
    </submittedName>
</protein>
<dbReference type="PANTHER" id="PTHR43777:SF1">
    <property type="entry name" value="MOLYBDENUM COFACTOR CYTIDYLYLTRANSFERASE"/>
    <property type="match status" value="1"/>
</dbReference>
<sequence>MVPPDLVTTSGPACAGIVLAAGAGTRYGYPKALAEGGAWLRAAVAALRDGGCDPVIVVLGATGPAPATVALPPGARHVWAPDWATGMGASLRAGLKAAAGTPAEYVAIMPVDTPDVGAAAVARVTAAAFAAESGIARAVFHGTPGHPVVIGHEHWTSVWRVAVGDSGARTYLAGREDMVCVTCDDVATGLDRDFPATTSVDRS</sequence>
<feature type="domain" description="MobA-like NTP transferase" evidence="1">
    <location>
        <begin position="16"/>
        <end position="174"/>
    </location>
</feature>
<dbReference type="EMBL" id="JBFAKC010000015">
    <property type="protein sequence ID" value="MEV0711358.1"/>
    <property type="molecule type" value="Genomic_DNA"/>
</dbReference>
<dbReference type="RefSeq" id="WP_357787707.1">
    <property type="nucleotide sequence ID" value="NZ_JBFAKC010000015.1"/>
</dbReference>
<dbReference type="InterPro" id="IPR029044">
    <property type="entry name" value="Nucleotide-diphossugar_trans"/>
</dbReference>
<dbReference type="Gene3D" id="3.90.550.10">
    <property type="entry name" value="Spore Coat Polysaccharide Biosynthesis Protein SpsA, Chain A"/>
    <property type="match status" value="1"/>
</dbReference>
<dbReference type="PANTHER" id="PTHR43777">
    <property type="entry name" value="MOLYBDENUM COFACTOR CYTIDYLYLTRANSFERASE"/>
    <property type="match status" value="1"/>
</dbReference>
<dbReference type="Proteomes" id="UP001551695">
    <property type="component" value="Unassembled WGS sequence"/>
</dbReference>
<proteinExistence type="predicted"/>
<accession>A0ABV3G153</accession>
<dbReference type="InterPro" id="IPR025877">
    <property type="entry name" value="MobA-like_NTP_Trfase"/>
</dbReference>
<organism evidence="2 3">
    <name type="scientific">Nocardia aurea</name>
    <dbReference type="NCBI Taxonomy" id="2144174"/>
    <lineage>
        <taxon>Bacteria</taxon>
        <taxon>Bacillati</taxon>
        <taxon>Actinomycetota</taxon>
        <taxon>Actinomycetes</taxon>
        <taxon>Mycobacteriales</taxon>
        <taxon>Nocardiaceae</taxon>
        <taxon>Nocardia</taxon>
    </lineage>
</organism>